<dbReference type="EMBL" id="JABEOV010000010">
    <property type="protein sequence ID" value="NNG53010.1"/>
    <property type="molecule type" value="Genomic_DNA"/>
</dbReference>
<comment type="caution">
    <text evidence="2">The sequence shown here is derived from an EMBL/GenBank/DDBJ whole genome shotgun (WGS) entry which is preliminary data.</text>
</comment>
<name>A0A7Y7UQX0_9SPHN</name>
<keyword evidence="4" id="KW-1185">Reference proteome</keyword>
<evidence type="ECO:0000313" key="2">
    <source>
        <dbReference type="EMBL" id="NVP30705.1"/>
    </source>
</evidence>
<proteinExistence type="predicted"/>
<dbReference type="AlphaFoldDB" id="A0A7Y7UQX0"/>
<gene>
    <name evidence="1" type="ORF">HKX05_06575</name>
    <name evidence="2" type="ORF">HLV41_06590</name>
</gene>
<evidence type="ECO:0000313" key="1">
    <source>
        <dbReference type="EMBL" id="NNG53010.1"/>
    </source>
</evidence>
<protein>
    <submittedName>
        <fullName evidence="2">Uncharacterized protein</fullName>
    </submittedName>
</protein>
<organism evidence="2 3">
    <name type="scientific">Sphingomonas sanguinis</name>
    <dbReference type="NCBI Taxonomy" id="33051"/>
    <lineage>
        <taxon>Bacteria</taxon>
        <taxon>Pseudomonadati</taxon>
        <taxon>Pseudomonadota</taxon>
        <taxon>Alphaproteobacteria</taxon>
        <taxon>Sphingomonadales</taxon>
        <taxon>Sphingomonadaceae</taxon>
        <taxon>Sphingomonas</taxon>
    </lineage>
</organism>
<dbReference type="EMBL" id="JABYQV010000004">
    <property type="protein sequence ID" value="NVP30705.1"/>
    <property type="molecule type" value="Genomic_DNA"/>
</dbReference>
<sequence length="49" mass="5511">MQDLDIKAIAFHAPDTLSRMREQSLLERLNVAAPWAPQADGRFDMLAVT</sequence>
<accession>A0A7Y7UQX0</accession>
<evidence type="ECO:0000313" key="4">
    <source>
        <dbReference type="Proteomes" id="UP000557656"/>
    </source>
</evidence>
<evidence type="ECO:0000313" key="3">
    <source>
        <dbReference type="Proteomes" id="UP000531581"/>
    </source>
</evidence>
<dbReference type="Proteomes" id="UP000531581">
    <property type="component" value="Unassembled WGS sequence"/>
</dbReference>
<reference evidence="3 4" key="1">
    <citation type="submission" date="2020-05" db="EMBL/GenBank/DDBJ databases">
        <title>Draft Genome Sequences of Sphingomonas sp. Isolated from the International Space Station.</title>
        <authorList>
            <person name="Bijlani S."/>
            <person name="Singh N.K."/>
            <person name="Mason C.E."/>
            <person name="Wang C.C."/>
            <person name="Venkateswaran K."/>
        </authorList>
    </citation>
    <scope>NUCLEOTIDE SEQUENCE [LARGE SCALE GENOMIC DNA]</scope>
    <source>
        <strain evidence="1 4">IIF7SW-B5</strain>
        <strain evidence="2">ISS-IIF7SWP</strain>
    </source>
</reference>
<dbReference type="GeneID" id="78488298"/>
<dbReference type="Proteomes" id="UP000557656">
    <property type="component" value="Unassembled WGS sequence"/>
</dbReference>
<dbReference type="RefSeq" id="WP_156477599.1">
    <property type="nucleotide sequence ID" value="NZ_DASCOA010000627.1"/>
</dbReference>